<feature type="compositionally biased region" description="Acidic residues" evidence="1">
    <location>
        <begin position="161"/>
        <end position="170"/>
    </location>
</feature>
<evidence type="ECO:0000313" key="3">
    <source>
        <dbReference type="EMBL" id="MDR7339605.1"/>
    </source>
</evidence>
<feature type="region of interest" description="Disordered" evidence="1">
    <location>
        <begin position="1"/>
        <end position="74"/>
    </location>
</feature>
<sequence>MDSNGRDSDGTARKPDKDDKKARPSGRPADDDDGAAAFGVSFGVGAPQPADPAASGGPDVNVPSGEAASLGFDPNHGVTGNIPFADTQIPVPVGDQVVPVKAVLGLTLKGWAAVGGVVLAGLIGVSVANADDDTGPGPGTGSASETDDFSIEPTDDWGSGETEDTSDSVEPDPVADAAVGDCFYVSGDITDVEVDIESTYCGAGAFEVIDIVEGTNDLGVCDADVYSDQSVTSTVTARVLCMAYIPIDGDTAYRAQTGECVYGPNDYSSAWTTTSCDTGSFRVLERYEGQSDPNACANDAYGERSRTYAATDSYFDVTLCLQIVYPDDIGYAEQYTCMVLYEDDTFAFADSCDTANVRVVGRTSDYDASGFCDGYGWSTWSSPEFPEHSYTVCWEWYY</sequence>
<proteinExistence type="predicted"/>
<reference evidence="2" key="1">
    <citation type="submission" date="2022-12" db="EMBL/GenBank/DDBJ databases">
        <title>Gycomyces niveus sp.nov., a novel actinomycete isolated from soil in Shouguang.</title>
        <authorList>
            <person name="Yang X."/>
        </authorList>
    </citation>
    <scope>NUCLEOTIDE SEQUENCE</scope>
    <source>
        <strain evidence="2">DSM 44724</strain>
    </source>
</reference>
<name>A0A9X3T8S2_9ACTN</name>
<evidence type="ECO:0000313" key="4">
    <source>
        <dbReference type="Proteomes" id="UP001145799"/>
    </source>
</evidence>
<keyword evidence="5" id="KW-1185">Reference proteome</keyword>
<feature type="compositionally biased region" description="Basic and acidic residues" evidence="1">
    <location>
        <begin position="1"/>
        <end position="22"/>
    </location>
</feature>
<organism evidence="2 4">
    <name type="scientific">Glycomyces lechevalierae</name>
    <dbReference type="NCBI Taxonomy" id="256034"/>
    <lineage>
        <taxon>Bacteria</taxon>
        <taxon>Bacillati</taxon>
        <taxon>Actinomycetota</taxon>
        <taxon>Actinomycetes</taxon>
        <taxon>Glycomycetales</taxon>
        <taxon>Glycomycetaceae</taxon>
        <taxon>Glycomyces</taxon>
    </lineage>
</organism>
<feature type="region of interest" description="Disordered" evidence="1">
    <location>
        <begin position="130"/>
        <end position="172"/>
    </location>
</feature>
<feature type="compositionally biased region" description="Acidic residues" evidence="1">
    <location>
        <begin position="145"/>
        <end position="155"/>
    </location>
</feature>
<protein>
    <submittedName>
        <fullName evidence="2">Uncharacterized protein</fullName>
    </submittedName>
</protein>
<dbReference type="EMBL" id="JAPZVQ010000005">
    <property type="protein sequence ID" value="MDA1385558.1"/>
    <property type="molecule type" value="Genomic_DNA"/>
</dbReference>
<dbReference type="AlphaFoldDB" id="A0A9X3T8S2"/>
<dbReference type="EMBL" id="JAVDYD010000001">
    <property type="protein sequence ID" value="MDR7339605.1"/>
    <property type="molecule type" value="Genomic_DNA"/>
</dbReference>
<reference evidence="3 5" key="2">
    <citation type="submission" date="2023-07" db="EMBL/GenBank/DDBJ databases">
        <title>Sequencing the genomes of 1000 actinobacteria strains.</title>
        <authorList>
            <person name="Klenk H.-P."/>
        </authorList>
    </citation>
    <scope>NUCLEOTIDE SEQUENCE [LARGE SCALE GENOMIC DNA]</scope>
    <source>
        <strain evidence="3 5">DSM 44724</strain>
    </source>
</reference>
<comment type="caution">
    <text evidence="2">The sequence shown here is derived from an EMBL/GenBank/DDBJ whole genome shotgun (WGS) entry which is preliminary data.</text>
</comment>
<feature type="compositionally biased region" description="Low complexity" evidence="1">
    <location>
        <begin position="35"/>
        <end position="46"/>
    </location>
</feature>
<evidence type="ECO:0000313" key="5">
    <source>
        <dbReference type="Proteomes" id="UP001183604"/>
    </source>
</evidence>
<dbReference type="Proteomes" id="UP001145799">
    <property type="component" value="Unassembled WGS sequence"/>
</dbReference>
<accession>A0A9X3T8S2</accession>
<evidence type="ECO:0000256" key="1">
    <source>
        <dbReference type="SAM" id="MobiDB-lite"/>
    </source>
</evidence>
<dbReference type="Proteomes" id="UP001183604">
    <property type="component" value="Unassembled WGS sequence"/>
</dbReference>
<dbReference type="RefSeq" id="WP_270122020.1">
    <property type="nucleotide sequence ID" value="NZ_BAAAOM010000004.1"/>
</dbReference>
<gene>
    <name evidence="3" type="ORF">J2S69_003324</name>
    <name evidence="2" type="ORF">O2L01_11240</name>
</gene>
<evidence type="ECO:0000313" key="2">
    <source>
        <dbReference type="EMBL" id="MDA1385558.1"/>
    </source>
</evidence>